<proteinExistence type="predicted"/>
<gene>
    <name evidence="2" type="ORF">PARMNEM_LOCUS7580</name>
</gene>
<evidence type="ECO:0000313" key="3">
    <source>
        <dbReference type="Proteomes" id="UP001314205"/>
    </source>
</evidence>
<evidence type="ECO:0000313" key="2">
    <source>
        <dbReference type="EMBL" id="CAK1586662.1"/>
    </source>
</evidence>
<accession>A0AAV1KX02</accession>
<dbReference type="Proteomes" id="UP001314205">
    <property type="component" value="Unassembled WGS sequence"/>
</dbReference>
<dbReference type="EMBL" id="CAVLGL010000081">
    <property type="protein sequence ID" value="CAK1586662.1"/>
    <property type="molecule type" value="Genomic_DNA"/>
</dbReference>
<evidence type="ECO:0000256" key="1">
    <source>
        <dbReference type="SAM" id="MobiDB-lite"/>
    </source>
</evidence>
<sequence length="104" mass="11137">MTITNVSNGFRATGLYPNNPDAIPEEAFAPSALSELPNPANSENIAVLSDESGEEEVSTANVEDSDGLGTDIENLPLSLLSKKQSECWNSTEDIQSINHMKKAD</sequence>
<dbReference type="AlphaFoldDB" id="A0AAV1KX02"/>
<feature type="region of interest" description="Disordered" evidence="1">
    <location>
        <begin position="50"/>
        <end position="70"/>
    </location>
</feature>
<name>A0AAV1KX02_9NEOP</name>
<protein>
    <submittedName>
        <fullName evidence="2">Uncharacterized protein</fullName>
    </submittedName>
</protein>
<keyword evidence="3" id="KW-1185">Reference proteome</keyword>
<comment type="caution">
    <text evidence="2">The sequence shown here is derived from an EMBL/GenBank/DDBJ whole genome shotgun (WGS) entry which is preliminary data.</text>
</comment>
<reference evidence="2 3" key="1">
    <citation type="submission" date="2023-11" db="EMBL/GenBank/DDBJ databases">
        <authorList>
            <person name="Hedman E."/>
            <person name="Englund M."/>
            <person name="Stromberg M."/>
            <person name="Nyberg Akerstrom W."/>
            <person name="Nylinder S."/>
            <person name="Jareborg N."/>
            <person name="Kallberg Y."/>
            <person name="Kronander E."/>
        </authorList>
    </citation>
    <scope>NUCLEOTIDE SEQUENCE [LARGE SCALE GENOMIC DNA]</scope>
</reference>
<organism evidence="2 3">
    <name type="scientific">Parnassius mnemosyne</name>
    <name type="common">clouded apollo</name>
    <dbReference type="NCBI Taxonomy" id="213953"/>
    <lineage>
        <taxon>Eukaryota</taxon>
        <taxon>Metazoa</taxon>
        <taxon>Ecdysozoa</taxon>
        <taxon>Arthropoda</taxon>
        <taxon>Hexapoda</taxon>
        <taxon>Insecta</taxon>
        <taxon>Pterygota</taxon>
        <taxon>Neoptera</taxon>
        <taxon>Endopterygota</taxon>
        <taxon>Lepidoptera</taxon>
        <taxon>Glossata</taxon>
        <taxon>Ditrysia</taxon>
        <taxon>Papilionoidea</taxon>
        <taxon>Papilionidae</taxon>
        <taxon>Parnassiinae</taxon>
        <taxon>Parnassini</taxon>
        <taxon>Parnassius</taxon>
        <taxon>Driopa</taxon>
    </lineage>
</organism>